<accession>A0ABT6X5V7</accession>
<evidence type="ECO:0008006" key="4">
    <source>
        <dbReference type="Google" id="ProtNLM"/>
    </source>
</evidence>
<keyword evidence="3" id="KW-1185">Reference proteome</keyword>
<evidence type="ECO:0000256" key="1">
    <source>
        <dbReference type="SAM" id="MobiDB-lite"/>
    </source>
</evidence>
<proteinExistence type="predicted"/>
<dbReference type="Proteomes" id="UP001431902">
    <property type="component" value="Unassembled WGS sequence"/>
</dbReference>
<protein>
    <recommendedName>
        <fullName evidence="4">Replication protein 15</fullName>
    </recommendedName>
</protein>
<comment type="caution">
    <text evidence="2">The sequence shown here is derived from an EMBL/GenBank/DDBJ whole genome shotgun (WGS) entry which is preliminary data.</text>
</comment>
<feature type="region of interest" description="Disordered" evidence="1">
    <location>
        <begin position="1"/>
        <end position="31"/>
    </location>
</feature>
<sequence length="615" mass="67718">MTSTSPPSPTQAVVPGSAQVNAPVPEQGAGAGPLKTPVTAFLEASKPIAFNINFARITGDAKAALFLSQLVYWTRRGTDVLDNDGWVFKSREQWEAEIGLSKHEQVTVRNTLVHLGLIEEARTGAPARNCYRVVPGVLGAHLAQLVRSEPVQWSLLDIRSDTQHIRSMLGRNFAFYRVLMGITSTCTSAIYLSKALAIQRRFVDRQPLANKDKVQTAQLPWDTDWFRMAVDSTQDETGLSASQQRDAKHKLCQLGLLHEALMTHPRKQIYLRIDMKMLNQLLVHATQNPFNPAAGQNRATDKHRDMSASDDCVNSAKWLSLSHLAILPQPIPEDPVIGPSSDPPELSDPAACQNRATRMTDSDKLDVRFPQGRWPVLARPMSGFDVLSCPVLTGLHAHASRVRQDYKEDYIETTTTTEAPAKVELVPTKPDISPPNSRNMPVALQARPVGSTTDEVVVVPLLKKPEAEQRTQSSSWIWPDALTKVEQEQGARILNSLAKTGQLDDAQIILDELAGCLARGGVKSNLSYLRRLVETHQTTPGGLVFERAQDVRIRRERLEALAQRSKSDQVNQGEVPRKTDSATTSVPVERTEAAKAGLAKAREMLAALKHTKGSS</sequence>
<evidence type="ECO:0000313" key="3">
    <source>
        <dbReference type="Proteomes" id="UP001431902"/>
    </source>
</evidence>
<evidence type="ECO:0000313" key="2">
    <source>
        <dbReference type="EMBL" id="MDI9233515.1"/>
    </source>
</evidence>
<dbReference type="EMBL" id="JASGBH010000004">
    <property type="protein sequence ID" value="MDI9233515.1"/>
    <property type="molecule type" value="Genomic_DNA"/>
</dbReference>
<name>A0ABT6X5V7_9BURK</name>
<reference evidence="2" key="1">
    <citation type="submission" date="2023-05" db="EMBL/GenBank/DDBJ databases">
        <title>Limnohabitans sp. strain HM2-2 Genome sequencing and assembly.</title>
        <authorList>
            <person name="Jung Y."/>
        </authorList>
    </citation>
    <scope>NUCLEOTIDE SEQUENCE</scope>
    <source>
        <strain evidence="2">HM2-2</strain>
    </source>
</reference>
<organism evidence="2 3">
    <name type="scientific">Limnohabitans lacus</name>
    <dbReference type="NCBI Taxonomy" id="3045173"/>
    <lineage>
        <taxon>Bacteria</taxon>
        <taxon>Pseudomonadati</taxon>
        <taxon>Pseudomonadota</taxon>
        <taxon>Betaproteobacteria</taxon>
        <taxon>Burkholderiales</taxon>
        <taxon>Comamonadaceae</taxon>
        <taxon>Limnohabitans</taxon>
    </lineage>
</organism>
<feature type="region of interest" description="Disordered" evidence="1">
    <location>
        <begin position="563"/>
        <end position="590"/>
    </location>
</feature>
<gene>
    <name evidence="2" type="ORF">QLQ16_06670</name>
</gene>